<dbReference type="Proteomes" id="UP000007151">
    <property type="component" value="Unassembled WGS sequence"/>
</dbReference>
<dbReference type="AlphaFoldDB" id="A0A212FPM0"/>
<evidence type="ECO:0000313" key="1">
    <source>
        <dbReference type="EMBL" id="OWR55696.1"/>
    </source>
</evidence>
<dbReference type="InParanoid" id="A0A212FPM0"/>
<gene>
    <name evidence="1" type="ORF">KGM_208063</name>
</gene>
<sequence>MRRSCGAGSKCPSASCSASACDDTRRATDSAALAPSVLMQDSFTWTRRHINDSYWRSN</sequence>
<reference evidence="1 2" key="1">
    <citation type="journal article" date="2011" name="Cell">
        <title>The monarch butterfly genome yields insights into long-distance migration.</title>
        <authorList>
            <person name="Zhan S."/>
            <person name="Merlin C."/>
            <person name="Boore J.L."/>
            <person name="Reppert S.M."/>
        </authorList>
    </citation>
    <scope>NUCLEOTIDE SEQUENCE [LARGE SCALE GENOMIC DNA]</scope>
    <source>
        <strain evidence="1">F-2</strain>
    </source>
</reference>
<dbReference type="PROSITE" id="PS51257">
    <property type="entry name" value="PROKAR_LIPOPROTEIN"/>
    <property type="match status" value="1"/>
</dbReference>
<dbReference type="KEGG" id="dpl:KGM_208063"/>
<evidence type="ECO:0000313" key="2">
    <source>
        <dbReference type="Proteomes" id="UP000007151"/>
    </source>
</evidence>
<accession>A0A212FPM0</accession>
<comment type="caution">
    <text evidence="1">The sequence shown here is derived from an EMBL/GenBank/DDBJ whole genome shotgun (WGS) entry which is preliminary data.</text>
</comment>
<dbReference type="EMBL" id="AGBW02001611">
    <property type="protein sequence ID" value="OWR55696.1"/>
    <property type="molecule type" value="Genomic_DNA"/>
</dbReference>
<organism evidence="1 2">
    <name type="scientific">Danaus plexippus plexippus</name>
    <dbReference type="NCBI Taxonomy" id="278856"/>
    <lineage>
        <taxon>Eukaryota</taxon>
        <taxon>Metazoa</taxon>
        <taxon>Ecdysozoa</taxon>
        <taxon>Arthropoda</taxon>
        <taxon>Hexapoda</taxon>
        <taxon>Insecta</taxon>
        <taxon>Pterygota</taxon>
        <taxon>Neoptera</taxon>
        <taxon>Endopterygota</taxon>
        <taxon>Lepidoptera</taxon>
        <taxon>Glossata</taxon>
        <taxon>Ditrysia</taxon>
        <taxon>Papilionoidea</taxon>
        <taxon>Nymphalidae</taxon>
        <taxon>Danainae</taxon>
        <taxon>Danaini</taxon>
        <taxon>Danaina</taxon>
        <taxon>Danaus</taxon>
        <taxon>Danaus</taxon>
    </lineage>
</organism>
<name>A0A212FPM0_DANPL</name>
<protein>
    <submittedName>
        <fullName evidence="1">Uncharacterized protein</fullName>
    </submittedName>
</protein>
<keyword evidence="2" id="KW-1185">Reference proteome</keyword>
<proteinExistence type="predicted"/>